<dbReference type="EMBL" id="CP043505">
    <property type="protein sequence ID" value="QEO14444.1"/>
    <property type="molecule type" value="Genomic_DNA"/>
</dbReference>
<keyword evidence="6 7" id="KW-0472">Membrane</keyword>
<gene>
    <name evidence="9" type="ORF">FLP10_08435</name>
</gene>
<evidence type="ECO:0000256" key="2">
    <source>
        <dbReference type="ARBA" id="ARBA00022448"/>
    </source>
</evidence>
<dbReference type="Gene3D" id="1.10.3720.10">
    <property type="entry name" value="MetI-like"/>
    <property type="match status" value="1"/>
</dbReference>
<feature type="transmembrane region" description="Helical" evidence="7">
    <location>
        <begin position="94"/>
        <end position="114"/>
    </location>
</feature>
<dbReference type="GO" id="GO:0005886">
    <property type="term" value="C:plasma membrane"/>
    <property type="evidence" value="ECO:0007669"/>
    <property type="project" value="UniProtKB-SubCell"/>
</dbReference>
<evidence type="ECO:0000256" key="7">
    <source>
        <dbReference type="RuleBase" id="RU363032"/>
    </source>
</evidence>
<dbReference type="Proteomes" id="UP000324678">
    <property type="component" value="Chromosome"/>
</dbReference>
<evidence type="ECO:0000256" key="3">
    <source>
        <dbReference type="ARBA" id="ARBA00022475"/>
    </source>
</evidence>
<feature type="domain" description="ABC transmembrane type-1" evidence="8">
    <location>
        <begin position="89"/>
        <end position="282"/>
    </location>
</feature>
<reference evidence="9 10" key="1">
    <citation type="submission" date="2019-09" db="EMBL/GenBank/DDBJ databases">
        <title>Genome sequencing of strain KACC 19306.</title>
        <authorList>
            <person name="Heo J."/>
            <person name="Kim S.-J."/>
            <person name="Kim J.-S."/>
            <person name="Hong S.-B."/>
            <person name="Kwon S.-W."/>
        </authorList>
    </citation>
    <scope>NUCLEOTIDE SEQUENCE [LARGE SCALE GENOMIC DNA]</scope>
    <source>
        <strain evidence="9 10">KACC 19306</strain>
    </source>
</reference>
<evidence type="ECO:0000313" key="10">
    <source>
        <dbReference type="Proteomes" id="UP000324678"/>
    </source>
</evidence>
<keyword evidence="4 7" id="KW-0812">Transmembrane</keyword>
<dbReference type="CDD" id="cd06261">
    <property type="entry name" value="TM_PBP2"/>
    <property type="match status" value="1"/>
</dbReference>
<dbReference type="KEGG" id="ail:FLP10_08435"/>
<feature type="transmembrane region" description="Helical" evidence="7">
    <location>
        <begin position="26"/>
        <end position="49"/>
    </location>
</feature>
<dbReference type="AlphaFoldDB" id="A0A5C1YEH1"/>
<evidence type="ECO:0000259" key="8">
    <source>
        <dbReference type="PROSITE" id="PS50928"/>
    </source>
</evidence>
<evidence type="ECO:0000256" key="1">
    <source>
        <dbReference type="ARBA" id="ARBA00004651"/>
    </source>
</evidence>
<accession>A0A5C1YEH1</accession>
<comment type="similarity">
    <text evidence="7">Belongs to the binding-protein-dependent transport system permease family.</text>
</comment>
<evidence type="ECO:0000256" key="5">
    <source>
        <dbReference type="ARBA" id="ARBA00022989"/>
    </source>
</evidence>
<evidence type="ECO:0000256" key="6">
    <source>
        <dbReference type="ARBA" id="ARBA00023136"/>
    </source>
</evidence>
<dbReference type="OrthoDB" id="2063054at2"/>
<dbReference type="InterPro" id="IPR000515">
    <property type="entry name" value="MetI-like"/>
</dbReference>
<feature type="transmembrane region" description="Helical" evidence="7">
    <location>
        <begin position="259"/>
        <end position="281"/>
    </location>
</feature>
<proteinExistence type="inferred from homology"/>
<feature type="transmembrane region" description="Helical" evidence="7">
    <location>
        <begin position="126"/>
        <end position="146"/>
    </location>
</feature>
<comment type="subcellular location">
    <subcellularLocation>
        <location evidence="1 7">Cell membrane</location>
        <topology evidence="1 7">Multi-pass membrane protein</topology>
    </subcellularLocation>
</comment>
<dbReference type="PANTHER" id="PTHR43744">
    <property type="entry name" value="ABC TRANSPORTER PERMEASE PROTEIN MG189-RELATED-RELATED"/>
    <property type="match status" value="1"/>
</dbReference>
<evidence type="ECO:0000256" key="4">
    <source>
        <dbReference type="ARBA" id="ARBA00022692"/>
    </source>
</evidence>
<dbReference type="SUPFAM" id="SSF161098">
    <property type="entry name" value="MetI-like"/>
    <property type="match status" value="1"/>
</dbReference>
<dbReference type="PANTHER" id="PTHR43744:SF12">
    <property type="entry name" value="ABC TRANSPORTER PERMEASE PROTEIN MG189-RELATED"/>
    <property type="match status" value="1"/>
</dbReference>
<keyword evidence="10" id="KW-1185">Reference proteome</keyword>
<dbReference type="RefSeq" id="WP_149160465.1">
    <property type="nucleotide sequence ID" value="NZ_CP043505.1"/>
</dbReference>
<protein>
    <submittedName>
        <fullName evidence="9">Carbohydrate ABC transporter permease</fullName>
    </submittedName>
</protein>
<dbReference type="GO" id="GO:0055085">
    <property type="term" value="P:transmembrane transport"/>
    <property type="evidence" value="ECO:0007669"/>
    <property type="project" value="InterPro"/>
</dbReference>
<keyword evidence="2 7" id="KW-0813">Transport</keyword>
<sequence>MTATAANTAVRPRVGTASRPTGRGVAVLPMIVLIAGAIYCLIPIAWVVVASTKSPAELFSTFTFAPGTGFFANLEKLFTINDGVFWMWLGNTTLYSLVGTVCCVLISALAGYALAKFEFPGRNTMFAVLLGGVLMPGIALAIPQYFVTAAMGLTNTYLAVLLPLMISPFSIFLCRVYAQAVVSSDLLEAARIDGASEVRIFRGIALPIMLPGLVTVFLLHFISTWNNFLLPYLMLSDEQLYPVTLGLYTFMSQGDGKELLYTVAIIGALVSLLPLVVLVLVMQRFWKLDLISGGLKG</sequence>
<keyword evidence="5 7" id="KW-1133">Transmembrane helix</keyword>
<feature type="transmembrane region" description="Helical" evidence="7">
    <location>
        <begin position="158"/>
        <end position="178"/>
    </location>
</feature>
<organism evidence="9 10">
    <name type="scientific">Agromyces intestinalis</name>
    <dbReference type="NCBI Taxonomy" id="2592652"/>
    <lineage>
        <taxon>Bacteria</taxon>
        <taxon>Bacillati</taxon>
        <taxon>Actinomycetota</taxon>
        <taxon>Actinomycetes</taxon>
        <taxon>Micrococcales</taxon>
        <taxon>Microbacteriaceae</taxon>
        <taxon>Agromyces</taxon>
    </lineage>
</organism>
<evidence type="ECO:0000313" key="9">
    <source>
        <dbReference type="EMBL" id="QEO14444.1"/>
    </source>
</evidence>
<keyword evidence="3" id="KW-1003">Cell membrane</keyword>
<feature type="transmembrane region" description="Helical" evidence="7">
    <location>
        <begin position="199"/>
        <end position="222"/>
    </location>
</feature>
<dbReference type="PROSITE" id="PS50928">
    <property type="entry name" value="ABC_TM1"/>
    <property type="match status" value="1"/>
</dbReference>
<dbReference type="InterPro" id="IPR035906">
    <property type="entry name" value="MetI-like_sf"/>
</dbReference>
<name>A0A5C1YEH1_9MICO</name>
<dbReference type="Pfam" id="PF00528">
    <property type="entry name" value="BPD_transp_1"/>
    <property type="match status" value="1"/>
</dbReference>